<accession>A0A494X732</accession>
<dbReference type="EMBL" id="RBZV01000008">
    <property type="protein sequence ID" value="RKP46092.1"/>
    <property type="molecule type" value="Genomic_DNA"/>
</dbReference>
<protein>
    <submittedName>
        <fullName evidence="1">Uncharacterized protein</fullName>
    </submittedName>
</protein>
<evidence type="ECO:0000313" key="2">
    <source>
        <dbReference type="Proteomes" id="UP000280434"/>
    </source>
</evidence>
<organism evidence="1 2">
    <name type="scientific">Trinickia fusca</name>
    <dbReference type="NCBI Taxonomy" id="2419777"/>
    <lineage>
        <taxon>Bacteria</taxon>
        <taxon>Pseudomonadati</taxon>
        <taxon>Pseudomonadota</taxon>
        <taxon>Betaproteobacteria</taxon>
        <taxon>Burkholderiales</taxon>
        <taxon>Burkholderiaceae</taxon>
        <taxon>Trinickia</taxon>
    </lineage>
</organism>
<dbReference type="AlphaFoldDB" id="A0A494X732"/>
<sequence length="118" mass="13094">MNIDGKYVSEDRNFILTITNSNGSGTFDGTYVSKYTPRGEQTFKVTGRWYYVVNETAPLSLGFTAFVRPDGWPYVIEDAWTGVLSQVGKLYMTGVRSYLPNGGTAVLSSLGTFDFYAQ</sequence>
<proteinExistence type="predicted"/>
<evidence type="ECO:0000313" key="1">
    <source>
        <dbReference type="EMBL" id="RKP46092.1"/>
    </source>
</evidence>
<dbReference type="OrthoDB" id="5523209at2"/>
<name>A0A494X732_9BURK</name>
<dbReference type="Proteomes" id="UP000280434">
    <property type="component" value="Unassembled WGS sequence"/>
</dbReference>
<comment type="caution">
    <text evidence="1">The sequence shown here is derived from an EMBL/GenBank/DDBJ whole genome shotgun (WGS) entry which is preliminary data.</text>
</comment>
<keyword evidence="2" id="KW-1185">Reference proteome</keyword>
<gene>
    <name evidence="1" type="ORF">D7S89_18475</name>
</gene>
<reference evidence="1 2" key="1">
    <citation type="submission" date="2018-10" db="EMBL/GenBank/DDBJ databases">
        <title>Paraburkholderia sp. 7MK8-2, isolated from soil.</title>
        <authorList>
            <person name="Gao Z.-H."/>
            <person name="Qiu L.-H."/>
        </authorList>
    </citation>
    <scope>NUCLEOTIDE SEQUENCE [LARGE SCALE GENOMIC DNA]</scope>
    <source>
        <strain evidence="1 2">7MK8-2</strain>
    </source>
</reference>